<dbReference type="InterPro" id="IPR000045">
    <property type="entry name" value="Prepilin_IV_endopep_pep"/>
</dbReference>
<feature type="transmembrane region" description="Helical" evidence="7">
    <location>
        <begin position="117"/>
        <end position="137"/>
    </location>
</feature>
<feature type="transmembrane region" description="Helical" evidence="7">
    <location>
        <begin position="288"/>
        <end position="307"/>
    </location>
</feature>
<evidence type="ECO:0000256" key="4">
    <source>
        <dbReference type="ARBA" id="ARBA00022692"/>
    </source>
</evidence>
<sequence>MTPIWIYEVFGAILGLCFGSFLNVCIGRIPHGESIVKPRSRCPECRHEIRWFDNVPLLSWILLRARCRDCKASISWQYPLVELATGVWFTEVGNRMWHAWWVNGYLPAMRDFSQGSILTLDALGLAILGFLLIGLIVMDWQTFTLPNAFTFSGIAAGIFLVCTQAIFLGPTDDQIVLNSAHQLRLRSPGSFASRGNVFLTGPEALIFGRLAAIVGVVLLLLAVRWLYKLLRHRDGMGLGDVKLLAMIAAFLGFWPSILALFAGVVLATFYAVWLLARKQANALTRLPFGSFLGIGGLVSALCGPGLIDWYMGLFR</sequence>
<evidence type="ECO:0000313" key="11">
    <source>
        <dbReference type="Proteomes" id="UP000198356"/>
    </source>
</evidence>
<dbReference type="Pfam" id="PF06750">
    <property type="entry name" value="A24_N_bact"/>
    <property type="match status" value="1"/>
</dbReference>
<comment type="similarity">
    <text evidence="2">Belongs to the peptidase A24 family.</text>
</comment>
<protein>
    <submittedName>
        <fullName evidence="10">Type 4 prepilin peptidase 1 Aspartic peptidase. MEROPS family A24A</fullName>
    </submittedName>
</protein>
<feature type="transmembrane region" description="Helical" evidence="7">
    <location>
        <begin position="6"/>
        <end position="29"/>
    </location>
</feature>
<evidence type="ECO:0000256" key="7">
    <source>
        <dbReference type="SAM" id="Phobius"/>
    </source>
</evidence>
<dbReference type="RefSeq" id="WP_089408040.1">
    <property type="nucleotide sequence ID" value="NZ_FZOU01000002.1"/>
</dbReference>
<accession>A0A239HUI1</accession>
<dbReference type="GO" id="GO:0006465">
    <property type="term" value="P:signal peptide processing"/>
    <property type="evidence" value="ECO:0007669"/>
    <property type="project" value="TreeGrafter"/>
</dbReference>
<evidence type="ECO:0000256" key="2">
    <source>
        <dbReference type="ARBA" id="ARBA00005801"/>
    </source>
</evidence>
<dbReference type="EMBL" id="FZOU01000002">
    <property type="protein sequence ID" value="SNS84912.1"/>
    <property type="molecule type" value="Genomic_DNA"/>
</dbReference>
<dbReference type="PANTHER" id="PTHR30487:SF0">
    <property type="entry name" value="PREPILIN LEADER PEPTIDASE_N-METHYLTRANSFERASE-RELATED"/>
    <property type="match status" value="1"/>
</dbReference>
<dbReference type="GO" id="GO:0004190">
    <property type="term" value="F:aspartic-type endopeptidase activity"/>
    <property type="evidence" value="ECO:0007669"/>
    <property type="project" value="InterPro"/>
</dbReference>
<evidence type="ECO:0000256" key="3">
    <source>
        <dbReference type="ARBA" id="ARBA00022475"/>
    </source>
</evidence>
<feature type="transmembrane region" description="Helical" evidence="7">
    <location>
        <begin position="149"/>
        <end position="169"/>
    </location>
</feature>
<dbReference type="InterPro" id="IPR050882">
    <property type="entry name" value="Prepilin_peptidase/N-MTase"/>
</dbReference>
<dbReference type="AlphaFoldDB" id="A0A239HUI1"/>
<evidence type="ECO:0000256" key="1">
    <source>
        <dbReference type="ARBA" id="ARBA00004651"/>
    </source>
</evidence>
<evidence type="ECO:0000259" key="9">
    <source>
        <dbReference type="Pfam" id="PF06750"/>
    </source>
</evidence>
<evidence type="ECO:0000259" key="8">
    <source>
        <dbReference type="Pfam" id="PF01478"/>
    </source>
</evidence>
<comment type="subcellular location">
    <subcellularLocation>
        <location evidence="1">Cell membrane</location>
        <topology evidence="1">Multi-pass membrane protein</topology>
    </subcellularLocation>
</comment>
<evidence type="ECO:0000256" key="5">
    <source>
        <dbReference type="ARBA" id="ARBA00022989"/>
    </source>
</evidence>
<dbReference type="Proteomes" id="UP000198356">
    <property type="component" value="Unassembled WGS sequence"/>
</dbReference>
<gene>
    <name evidence="10" type="ORF">SAMN05421770_102568</name>
</gene>
<dbReference type="Gene3D" id="1.20.120.1220">
    <property type="match status" value="1"/>
</dbReference>
<dbReference type="PANTHER" id="PTHR30487">
    <property type="entry name" value="TYPE 4 PREPILIN-LIKE PROTEINS LEADER PEPTIDE-PROCESSING ENZYME"/>
    <property type="match status" value="1"/>
</dbReference>
<evidence type="ECO:0000313" key="10">
    <source>
        <dbReference type="EMBL" id="SNS84912.1"/>
    </source>
</evidence>
<dbReference type="GO" id="GO:0005886">
    <property type="term" value="C:plasma membrane"/>
    <property type="evidence" value="ECO:0007669"/>
    <property type="project" value="UniProtKB-SubCell"/>
</dbReference>
<keyword evidence="11" id="KW-1185">Reference proteome</keyword>
<dbReference type="OrthoDB" id="9789291at2"/>
<keyword evidence="4 7" id="KW-0812">Transmembrane</keyword>
<feature type="domain" description="Prepilin peptidase A24 N-terminal" evidence="9">
    <location>
        <begin position="13"/>
        <end position="90"/>
    </location>
</feature>
<proteinExistence type="inferred from homology"/>
<reference evidence="10 11" key="1">
    <citation type="submission" date="2017-06" db="EMBL/GenBank/DDBJ databases">
        <authorList>
            <person name="Kim H.J."/>
            <person name="Triplett B.A."/>
        </authorList>
    </citation>
    <scope>NUCLEOTIDE SEQUENCE [LARGE SCALE GENOMIC DNA]</scope>
    <source>
        <strain evidence="10 11">DSM 18704</strain>
    </source>
</reference>
<keyword evidence="5 7" id="KW-1133">Transmembrane helix</keyword>
<feature type="transmembrane region" description="Helical" evidence="7">
    <location>
        <begin position="247"/>
        <end position="276"/>
    </location>
</feature>
<keyword evidence="3" id="KW-1003">Cell membrane</keyword>
<name>A0A239HUI1_9BACT</name>
<feature type="transmembrane region" description="Helical" evidence="7">
    <location>
        <begin position="204"/>
        <end position="227"/>
    </location>
</feature>
<feature type="domain" description="Prepilin type IV endopeptidase peptidase" evidence="8">
    <location>
        <begin position="210"/>
        <end position="272"/>
    </location>
</feature>
<dbReference type="InterPro" id="IPR010627">
    <property type="entry name" value="Prepilin_pept_A24_N"/>
</dbReference>
<organism evidence="10 11">
    <name type="scientific">Granulicella rosea</name>
    <dbReference type="NCBI Taxonomy" id="474952"/>
    <lineage>
        <taxon>Bacteria</taxon>
        <taxon>Pseudomonadati</taxon>
        <taxon>Acidobacteriota</taxon>
        <taxon>Terriglobia</taxon>
        <taxon>Terriglobales</taxon>
        <taxon>Acidobacteriaceae</taxon>
        <taxon>Granulicella</taxon>
    </lineage>
</organism>
<dbReference type="Pfam" id="PF01478">
    <property type="entry name" value="Peptidase_A24"/>
    <property type="match status" value="1"/>
</dbReference>
<keyword evidence="6 7" id="KW-0472">Membrane</keyword>
<evidence type="ECO:0000256" key="6">
    <source>
        <dbReference type="ARBA" id="ARBA00023136"/>
    </source>
</evidence>